<accession>A0A1G7WMQ3</accession>
<dbReference type="AlphaFoldDB" id="A0A1G7WMQ3"/>
<dbReference type="STRING" id="551996.SAMN05192573_104460"/>
<gene>
    <name evidence="2" type="ORF">SAMN05192573_104460</name>
</gene>
<name>A0A1G7WMQ3_9SPHI</name>
<dbReference type="EMBL" id="FNCG01000004">
    <property type="protein sequence ID" value="SDG72500.1"/>
    <property type="molecule type" value="Genomic_DNA"/>
</dbReference>
<proteinExistence type="predicted"/>
<feature type="domain" description="LiaF transmembrane" evidence="1">
    <location>
        <begin position="18"/>
        <end position="110"/>
    </location>
</feature>
<dbReference type="Proteomes" id="UP000199705">
    <property type="component" value="Unassembled WGS sequence"/>
</dbReference>
<evidence type="ECO:0000313" key="2">
    <source>
        <dbReference type="EMBL" id="SDG72500.1"/>
    </source>
</evidence>
<protein>
    <recommendedName>
        <fullName evidence="1">LiaF transmembrane domain-containing protein</fullName>
    </recommendedName>
</protein>
<dbReference type="Pfam" id="PF22570">
    <property type="entry name" value="LiaF-TM"/>
    <property type="match status" value="1"/>
</dbReference>
<evidence type="ECO:0000259" key="1">
    <source>
        <dbReference type="Pfam" id="PF22570"/>
    </source>
</evidence>
<sequence length="135" mass="15745">MNNDIINTENKRNGKIMLGIILLAAGGLFLIDQLNAFLLPDWLFSWPMWFIAWGAYMGAKHDFKKPSWIFMILLGIIFLVNDNVYNADRITWPIALMLLGTWIAIKPAKQTDRDFWEKNEKAKQHFDFEQPKTEA</sequence>
<organism evidence="2 3">
    <name type="scientific">Mucilaginibacter gossypii</name>
    <dbReference type="NCBI Taxonomy" id="551996"/>
    <lineage>
        <taxon>Bacteria</taxon>
        <taxon>Pseudomonadati</taxon>
        <taxon>Bacteroidota</taxon>
        <taxon>Sphingobacteriia</taxon>
        <taxon>Sphingobacteriales</taxon>
        <taxon>Sphingobacteriaceae</taxon>
        <taxon>Mucilaginibacter</taxon>
    </lineage>
</organism>
<keyword evidence="3" id="KW-1185">Reference proteome</keyword>
<evidence type="ECO:0000313" key="3">
    <source>
        <dbReference type="Proteomes" id="UP000199705"/>
    </source>
</evidence>
<dbReference type="RefSeq" id="WP_091166735.1">
    <property type="nucleotide sequence ID" value="NZ_FNCG01000004.1"/>
</dbReference>
<dbReference type="InterPro" id="IPR054331">
    <property type="entry name" value="LiaF_TM"/>
</dbReference>
<reference evidence="3" key="1">
    <citation type="submission" date="2016-10" db="EMBL/GenBank/DDBJ databases">
        <authorList>
            <person name="Varghese N."/>
            <person name="Submissions S."/>
        </authorList>
    </citation>
    <scope>NUCLEOTIDE SEQUENCE [LARGE SCALE GENOMIC DNA]</scope>
    <source>
        <strain evidence="3">Gh-67</strain>
    </source>
</reference>